<keyword evidence="5 6" id="KW-0472">Membrane</keyword>
<feature type="transmembrane region" description="Helical" evidence="6">
    <location>
        <begin position="133"/>
        <end position="158"/>
    </location>
</feature>
<feature type="transmembrane region" description="Helical" evidence="6">
    <location>
        <begin position="220"/>
        <end position="242"/>
    </location>
</feature>
<reference evidence="7 8" key="1">
    <citation type="submission" date="2016-10" db="EMBL/GenBank/DDBJ databases">
        <authorList>
            <person name="de Groot N.N."/>
        </authorList>
    </citation>
    <scope>NUCLEOTIDE SEQUENCE [LARGE SCALE GENOMIC DNA]</scope>
    <source>
        <strain evidence="7 8">CGMCC 1.10457</strain>
    </source>
</reference>
<dbReference type="Pfam" id="PF01594">
    <property type="entry name" value="AI-2E_transport"/>
    <property type="match status" value="1"/>
</dbReference>
<gene>
    <name evidence="7" type="ORF">SAMN05216559_1048</name>
</gene>
<evidence type="ECO:0000256" key="4">
    <source>
        <dbReference type="ARBA" id="ARBA00022989"/>
    </source>
</evidence>
<evidence type="ECO:0000256" key="1">
    <source>
        <dbReference type="ARBA" id="ARBA00004141"/>
    </source>
</evidence>
<comment type="subcellular location">
    <subcellularLocation>
        <location evidence="1">Membrane</location>
        <topology evidence="1">Multi-pass membrane protein</topology>
    </subcellularLocation>
</comment>
<proteinExistence type="inferred from homology"/>
<dbReference type="Proteomes" id="UP000199062">
    <property type="component" value="Unassembled WGS sequence"/>
</dbReference>
<comment type="similarity">
    <text evidence="2">Belongs to the autoinducer-2 exporter (AI-2E) (TC 2.A.86) family.</text>
</comment>
<dbReference type="PANTHER" id="PTHR21716">
    <property type="entry name" value="TRANSMEMBRANE PROTEIN"/>
    <property type="match status" value="1"/>
</dbReference>
<name>A0A1I6KM86_9EURY</name>
<sequence>MDSSRGFLLLVVTALLALSALFVLPFLQYFLLAVVLAYVLAPVQARAEQWASPRIAAGAVVALASVAVILPLVVVTRAVAADAAALVEGVQQGGESVAELEAAIEALVGADISFSELLQSVVSNGGSEAFGSILGVFGAVTHAVIGLGLTIFLLYYFLKDGDDFVAWLRWVLPLPADVLDELFDAIDDITWAVLAGHVFIAIVQGAIAGLGLFAVGIPNALFWTSVMIVLALLPIVGSFLVWGPSSVYLVLVGRPVPAALLFAYGTIIVGISDDYLRPVVVDRYARLNPSVIILGVVGGLYAIGFMGLFVGPIIIGALRATLDVYREQYAPEVDG</sequence>
<dbReference type="STRING" id="767519.SAMN05216559_1048"/>
<feature type="transmembrane region" description="Helical" evidence="6">
    <location>
        <begin position="291"/>
        <end position="315"/>
    </location>
</feature>
<dbReference type="OrthoDB" id="137390at2157"/>
<keyword evidence="8" id="KW-1185">Reference proteome</keyword>
<dbReference type="RefSeq" id="WP_089814528.1">
    <property type="nucleotide sequence ID" value="NZ_FOZK01000001.1"/>
</dbReference>
<accession>A0A1I6KM86</accession>
<dbReference type="InterPro" id="IPR002549">
    <property type="entry name" value="AI-2E-like"/>
</dbReference>
<feature type="transmembrane region" description="Helical" evidence="6">
    <location>
        <begin position="189"/>
        <end position="213"/>
    </location>
</feature>
<keyword evidence="4 6" id="KW-1133">Transmembrane helix</keyword>
<feature type="transmembrane region" description="Helical" evidence="6">
    <location>
        <begin position="248"/>
        <end position="271"/>
    </location>
</feature>
<evidence type="ECO:0000256" key="5">
    <source>
        <dbReference type="ARBA" id="ARBA00023136"/>
    </source>
</evidence>
<evidence type="ECO:0000313" key="7">
    <source>
        <dbReference type="EMBL" id="SFR92326.1"/>
    </source>
</evidence>
<dbReference type="PANTHER" id="PTHR21716:SF4">
    <property type="entry name" value="TRANSMEMBRANE PROTEIN 245"/>
    <property type="match status" value="1"/>
</dbReference>
<dbReference type="EMBL" id="FOZK01000001">
    <property type="protein sequence ID" value="SFR92326.1"/>
    <property type="molecule type" value="Genomic_DNA"/>
</dbReference>
<feature type="transmembrane region" description="Helical" evidence="6">
    <location>
        <begin position="55"/>
        <end position="75"/>
    </location>
</feature>
<dbReference type="GO" id="GO:0016020">
    <property type="term" value="C:membrane"/>
    <property type="evidence" value="ECO:0007669"/>
    <property type="project" value="UniProtKB-SubCell"/>
</dbReference>
<evidence type="ECO:0000256" key="6">
    <source>
        <dbReference type="SAM" id="Phobius"/>
    </source>
</evidence>
<evidence type="ECO:0000256" key="2">
    <source>
        <dbReference type="ARBA" id="ARBA00009773"/>
    </source>
</evidence>
<keyword evidence="3 6" id="KW-0812">Transmembrane</keyword>
<dbReference type="AlphaFoldDB" id="A0A1I6KM86"/>
<protein>
    <submittedName>
        <fullName evidence="7">Predicted PurR-regulated permease PerM</fullName>
    </submittedName>
</protein>
<organism evidence="7 8">
    <name type="scientific">Halomicrobium zhouii</name>
    <dbReference type="NCBI Taxonomy" id="767519"/>
    <lineage>
        <taxon>Archaea</taxon>
        <taxon>Methanobacteriati</taxon>
        <taxon>Methanobacteriota</taxon>
        <taxon>Stenosarchaea group</taxon>
        <taxon>Halobacteria</taxon>
        <taxon>Halobacteriales</taxon>
        <taxon>Haloarculaceae</taxon>
        <taxon>Halomicrobium</taxon>
    </lineage>
</organism>
<evidence type="ECO:0000256" key="3">
    <source>
        <dbReference type="ARBA" id="ARBA00022692"/>
    </source>
</evidence>
<evidence type="ECO:0000313" key="8">
    <source>
        <dbReference type="Proteomes" id="UP000199062"/>
    </source>
</evidence>